<reference evidence="2" key="1">
    <citation type="journal article" date="2021" name="Proc. Natl. Acad. Sci. U.S.A.">
        <title>Three genomes in the algal genus Volvox reveal the fate of a haploid sex-determining region after a transition to homothallism.</title>
        <authorList>
            <person name="Yamamoto K."/>
            <person name="Hamaji T."/>
            <person name="Kawai-Toyooka H."/>
            <person name="Matsuzaki R."/>
            <person name="Takahashi F."/>
            <person name="Nishimura Y."/>
            <person name="Kawachi M."/>
            <person name="Noguchi H."/>
            <person name="Minakuchi Y."/>
            <person name="Umen J.G."/>
            <person name="Toyoda A."/>
            <person name="Nozaki H."/>
        </authorList>
    </citation>
    <scope>NUCLEOTIDE SEQUENCE</scope>
    <source>
        <strain evidence="2">NIES-3780</strain>
    </source>
</reference>
<name>A0A8J4ARI4_9CHLO</name>
<feature type="compositionally biased region" description="Low complexity" evidence="1">
    <location>
        <begin position="60"/>
        <end position="81"/>
    </location>
</feature>
<dbReference type="EMBL" id="BNCO01000003">
    <property type="protein sequence ID" value="GIL45953.1"/>
    <property type="molecule type" value="Genomic_DNA"/>
</dbReference>
<proteinExistence type="predicted"/>
<dbReference type="AlphaFoldDB" id="A0A8J4ARI4"/>
<feature type="compositionally biased region" description="Pro residues" evidence="1">
    <location>
        <begin position="15"/>
        <end position="27"/>
    </location>
</feature>
<feature type="compositionally biased region" description="Polar residues" evidence="1">
    <location>
        <begin position="102"/>
        <end position="111"/>
    </location>
</feature>
<comment type="caution">
    <text evidence="2">The sequence shown here is derived from an EMBL/GenBank/DDBJ whole genome shotgun (WGS) entry which is preliminary data.</text>
</comment>
<dbReference type="Proteomes" id="UP000747399">
    <property type="component" value="Unassembled WGS sequence"/>
</dbReference>
<keyword evidence="3" id="KW-1185">Reference proteome</keyword>
<organism evidence="2 3">
    <name type="scientific">Volvox africanus</name>
    <dbReference type="NCBI Taxonomy" id="51714"/>
    <lineage>
        <taxon>Eukaryota</taxon>
        <taxon>Viridiplantae</taxon>
        <taxon>Chlorophyta</taxon>
        <taxon>core chlorophytes</taxon>
        <taxon>Chlorophyceae</taxon>
        <taxon>CS clade</taxon>
        <taxon>Chlamydomonadales</taxon>
        <taxon>Volvocaceae</taxon>
        <taxon>Volvox</taxon>
    </lineage>
</organism>
<sequence>GFFQSAGGHIEWLPMPRPPASSFPPTPSSNTQTWLQQQKLQAQLQTRPQLSQQFQPANRQLPPQEQQQQQQPGPNQQRQQQSGNVHLSAQTQAITGPPYSPQRHQQLSQEPASPVKGEGGAGASMTPAEMLCSPPSFRHHLRPKEPAQQSQQYESVKRTEDWLNSTPTRVDPNHGSSTYSCGEDVTLPVLRPHPPVPALTPGGLGSVSFPLMSHSQPLPFLQLQVNLQHSQGSPQATSSAPTSPLRRQDTLHSAGGASSHGSHRTSPHDSHHTSAHGSRRRESSAARRRRELQQLQEKLANRPPPSALALLSAKMLVEAGEKMVPAPKTPGGRAFFVPLKHELRLEMSEQPSSSRMSESQTSTLGFGSLQTDLTSAGPAMTGGAMLPDTRARGVVNNAVLSPQMGPTRVVVGGLSTYGYGPQQR</sequence>
<feature type="region of interest" description="Disordered" evidence="1">
    <location>
        <begin position="1"/>
        <end position="179"/>
    </location>
</feature>
<gene>
    <name evidence="2" type="ORF">Vafri_3065</name>
</gene>
<feature type="compositionally biased region" description="Low complexity" evidence="1">
    <location>
        <begin position="233"/>
        <end position="244"/>
    </location>
</feature>
<accession>A0A8J4ARI4</accession>
<feature type="compositionally biased region" description="Polar residues" evidence="1">
    <location>
        <begin position="162"/>
        <end position="179"/>
    </location>
</feature>
<feature type="compositionally biased region" description="Polar residues" evidence="1">
    <location>
        <begin position="82"/>
        <end position="94"/>
    </location>
</feature>
<feature type="region of interest" description="Disordered" evidence="1">
    <location>
        <begin position="228"/>
        <end position="290"/>
    </location>
</feature>
<protein>
    <submittedName>
        <fullName evidence="2">Uncharacterized protein</fullName>
    </submittedName>
</protein>
<feature type="compositionally biased region" description="Low complexity" evidence="1">
    <location>
        <begin position="28"/>
        <end position="49"/>
    </location>
</feature>
<evidence type="ECO:0000313" key="2">
    <source>
        <dbReference type="EMBL" id="GIL45953.1"/>
    </source>
</evidence>
<evidence type="ECO:0000256" key="1">
    <source>
        <dbReference type="SAM" id="MobiDB-lite"/>
    </source>
</evidence>
<feature type="non-terminal residue" evidence="2">
    <location>
        <position position="1"/>
    </location>
</feature>
<evidence type="ECO:0000313" key="3">
    <source>
        <dbReference type="Proteomes" id="UP000747399"/>
    </source>
</evidence>